<keyword evidence="3" id="KW-1185">Reference proteome</keyword>
<dbReference type="EMBL" id="CM000129">
    <property type="protein sequence ID" value="EEC76928.1"/>
    <property type="molecule type" value="Genomic_DNA"/>
</dbReference>
<dbReference type="Gramene" id="BGIOSGA015436-TA">
    <property type="protein sequence ID" value="BGIOSGA015436-PA"/>
    <property type="gene ID" value="BGIOSGA015436"/>
</dbReference>
<organism evidence="2 3">
    <name type="scientific">Oryza sativa subsp. indica</name>
    <name type="common">Rice</name>
    <dbReference type="NCBI Taxonomy" id="39946"/>
    <lineage>
        <taxon>Eukaryota</taxon>
        <taxon>Viridiplantae</taxon>
        <taxon>Streptophyta</taxon>
        <taxon>Embryophyta</taxon>
        <taxon>Tracheophyta</taxon>
        <taxon>Spermatophyta</taxon>
        <taxon>Magnoliopsida</taxon>
        <taxon>Liliopsida</taxon>
        <taxon>Poales</taxon>
        <taxon>Poaceae</taxon>
        <taxon>BOP clade</taxon>
        <taxon>Oryzoideae</taxon>
        <taxon>Oryzeae</taxon>
        <taxon>Oryzinae</taxon>
        <taxon>Oryza</taxon>
        <taxon>Oryza sativa</taxon>
    </lineage>
</organism>
<evidence type="ECO:0000256" key="1">
    <source>
        <dbReference type="SAM" id="MobiDB-lite"/>
    </source>
</evidence>
<reference evidence="2 3" key="1">
    <citation type="journal article" date="2005" name="PLoS Biol.">
        <title>The genomes of Oryza sativa: a history of duplications.</title>
        <authorList>
            <person name="Yu J."/>
            <person name="Wang J."/>
            <person name="Lin W."/>
            <person name="Li S."/>
            <person name="Li H."/>
            <person name="Zhou J."/>
            <person name="Ni P."/>
            <person name="Dong W."/>
            <person name="Hu S."/>
            <person name="Zeng C."/>
            <person name="Zhang J."/>
            <person name="Zhang Y."/>
            <person name="Li R."/>
            <person name="Xu Z."/>
            <person name="Li S."/>
            <person name="Li X."/>
            <person name="Zheng H."/>
            <person name="Cong L."/>
            <person name="Lin L."/>
            <person name="Yin J."/>
            <person name="Geng J."/>
            <person name="Li G."/>
            <person name="Shi J."/>
            <person name="Liu J."/>
            <person name="Lv H."/>
            <person name="Li J."/>
            <person name="Wang J."/>
            <person name="Deng Y."/>
            <person name="Ran L."/>
            <person name="Shi X."/>
            <person name="Wang X."/>
            <person name="Wu Q."/>
            <person name="Li C."/>
            <person name="Ren X."/>
            <person name="Wang J."/>
            <person name="Wang X."/>
            <person name="Li D."/>
            <person name="Liu D."/>
            <person name="Zhang X."/>
            <person name="Ji Z."/>
            <person name="Zhao W."/>
            <person name="Sun Y."/>
            <person name="Zhang Z."/>
            <person name="Bao J."/>
            <person name="Han Y."/>
            <person name="Dong L."/>
            <person name="Ji J."/>
            <person name="Chen P."/>
            <person name="Wu S."/>
            <person name="Liu J."/>
            <person name="Xiao Y."/>
            <person name="Bu D."/>
            <person name="Tan J."/>
            <person name="Yang L."/>
            <person name="Ye C."/>
            <person name="Zhang J."/>
            <person name="Xu J."/>
            <person name="Zhou Y."/>
            <person name="Yu Y."/>
            <person name="Zhang B."/>
            <person name="Zhuang S."/>
            <person name="Wei H."/>
            <person name="Liu B."/>
            <person name="Lei M."/>
            <person name="Yu H."/>
            <person name="Li Y."/>
            <person name="Xu H."/>
            <person name="Wei S."/>
            <person name="He X."/>
            <person name="Fang L."/>
            <person name="Zhang Z."/>
            <person name="Zhang Y."/>
            <person name="Huang X."/>
            <person name="Su Z."/>
            <person name="Tong W."/>
            <person name="Li J."/>
            <person name="Tong Z."/>
            <person name="Li S."/>
            <person name="Ye J."/>
            <person name="Wang L."/>
            <person name="Fang L."/>
            <person name="Lei T."/>
            <person name="Chen C."/>
            <person name="Chen H."/>
            <person name="Xu Z."/>
            <person name="Li H."/>
            <person name="Huang H."/>
            <person name="Zhang F."/>
            <person name="Xu H."/>
            <person name="Li N."/>
            <person name="Zhao C."/>
            <person name="Li S."/>
            <person name="Dong L."/>
            <person name="Huang Y."/>
            <person name="Li L."/>
            <person name="Xi Y."/>
            <person name="Qi Q."/>
            <person name="Li W."/>
            <person name="Zhang B."/>
            <person name="Hu W."/>
            <person name="Zhang Y."/>
            <person name="Tian X."/>
            <person name="Jiao Y."/>
            <person name="Liang X."/>
            <person name="Jin J."/>
            <person name="Gao L."/>
            <person name="Zheng W."/>
            <person name="Hao B."/>
            <person name="Liu S."/>
            <person name="Wang W."/>
            <person name="Yuan L."/>
            <person name="Cao M."/>
            <person name="McDermott J."/>
            <person name="Samudrala R."/>
            <person name="Wang J."/>
            <person name="Wong G.K."/>
            <person name="Yang H."/>
        </authorList>
    </citation>
    <scope>NUCLEOTIDE SEQUENCE [LARGE SCALE GENOMIC DNA]</scope>
    <source>
        <strain evidence="3">cv. 93-11</strain>
    </source>
</reference>
<name>B8ARN1_ORYSI</name>
<dbReference type="Proteomes" id="UP000007015">
    <property type="component" value="Chromosome 4"/>
</dbReference>
<dbReference type="PANTHER" id="PTHR47481">
    <property type="match status" value="1"/>
</dbReference>
<gene>
    <name evidence="2" type="ORF">OsI_15185</name>
</gene>
<dbReference type="HOGENOM" id="CLU_714533_0_0_1"/>
<dbReference type="AlphaFoldDB" id="B8ARN1"/>
<feature type="region of interest" description="Disordered" evidence="1">
    <location>
        <begin position="125"/>
        <end position="204"/>
    </location>
</feature>
<feature type="compositionally biased region" description="Basic and acidic residues" evidence="1">
    <location>
        <begin position="128"/>
        <end position="143"/>
    </location>
</feature>
<dbReference type="PANTHER" id="PTHR47481:SF41">
    <property type="entry name" value="COPIA-LIKE POLYPROTEIN_RETROTRANSPOSON"/>
    <property type="match status" value="1"/>
</dbReference>
<evidence type="ECO:0000313" key="2">
    <source>
        <dbReference type="EMBL" id="EEC76928.1"/>
    </source>
</evidence>
<sequence>MVELGGEVDGVPLAIAEELHLEVALDGACRCRGREYLLHKSRGDGAVEPAEDDAVHLCPIGARDVGEDMIGEGVFSKHDEEKALPAGVVVGVEVKGDRDKRLHVEDGDGFGAERRRWRGGVLCWGGRHRGDAETSEKRQDLGGKVRRRSRSGSSPAPILLGLLPTTPAADDAISSTVPPPVPPTTAPSTTAIPPPPASTPAPAAQLPPKILALLARLGITTTPAAPTQDAAAQPLALDAAAPPSVLDAEAVANLHSQVVAVLNVKALVPVTLDLDANNYSRWQGLFLIALGKYDLTNHVFSDFLGNGEQRAVNLTAELHHLQQGDLSISDYCRRLKVLADNLADVGEPVKDRSLVLTLIGGLNDKFDNLKSLLPLQVPFPTFAEARA</sequence>
<dbReference type="STRING" id="39946.B8ARN1"/>
<accession>B8ARN1</accession>
<protein>
    <submittedName>
        <fullName evidence="2">Uncharacterized protein</fullName>
    </submittedName>
</protein>
<proteinExistence type="predicted"/>
<evidence type="ECO:0000313" key="3">
    <source>
        <dbReference type="Proteomes" id="UP000007015"/>
    </source>
</evidence>